<keyword evidence="2" id="KW-1185">Reference proteome</keyword>
<reference evidence="2" key="1">
    <citation type="journal article" date="2019" name="Int. J. Syst. Evol. Microbiol.">
        <title>The Global Catalogue of Microorganisms (GCM) 10K type strain sequencing project: providing services to taxonomists for standard genome sequencing and annotation.</title>
        <authorList>
            <consortium name="The Broad Institute Genomics Platform"/>
            <consortium name="The Broad Institute Genome Sequencing Center for Infectious Disease"/>
            <person name="Wu L."/>
            <person name="Ma J."/>
        </authorList>
    </citation>
    <scope>NUCLEOTIDE SEQUENCE [LARGE SCALE GENOMIC DNA]</scope>
    <source>
        <strain evidence="2">KCTC 13528</strain>
    </source>
</reference>
<name>A0ABW5ZD32_9BACL</name>
<dbReference type="Proteomes" id="UP001597561">
    <property type="component" value="Unassembled WGS sequence"/>
</dbReference>
<gene>
    <name evidence="1" type="ORF">ACFS5P_00800</name>
</gene>
<protein>
    <submittedName>
        <fullName evidence="1">Uncharacterized protein</fullName>
    </submittedName>
</protein>
<comment type="caution">
    <text evidence="1">The sequence shown here is derived from an EMBL/GenBank/DDBJ whole genome shotgun (WGS) entry which is preliminary data.</text>
</comment>
<evidence type="ECO:0000313" key="2">
    <source>
        <dbReference type="Proteomes" id="UP001597561"/>
    </source>
</evidence>
<organism evidence="1 2">
    <name type="scientific">Jeotgalibacillus terrae</name>
    <dbReference type="NCBI Taxonomy" id="587735"/>
    <lineage>
        <taxon>Bacteria</taxon>
        <taxon>Bacillati</taxon>
        <taxon>Bacillota</taxon>
        <taxon>Bacilli</taxon>
        <taxon>Bacillales</taxon>
        <taxon>Caryophanaceae</taxon>
        <taxon>Jeotgalibacillus</taxon>
    </lineage>
</organism>
<dbReference type="RefSeq" id="WP_204728046.1">
    <property type="nucleotide sequence ID" value="NZ_JAFBDK010000002.1"/>
</dbReference>
<accession>A0ABW5ZD32</accession>
<sequence length="297" mass="34141">MKKDNWELNISYDDYAYEVTGDFKNVEEHLSLAINHLQKAEATNEKIKFDLRIYGKAPSKIEELSKVNQTTIEIDTELKSFVDSLGTRIEWIYCLGLSYYANLVNQNNIATAKSLKQLYTAADIRPPQNIHLCINQCVRKKYLQPIGKSVGQKAYYITDEGITFIEQQIQNGKTSQKELEYESEEQKEAVETFISTLSKKNRASLDQMNGMSEKILLMMHLMKKTGLTKPVRPHLIYMLMVRVFGYDGLPRSVHLGLSRTRPLTKKVKLSNKVHYMLTQEGIEWAEEKAVEGQSADF</sequence>
<evidence type="ECO:0000313" key="1">
    <source>
        <dbReference type="EMBL" id="MFD2910405.1"/>
    </source>
</evidence>
<dbReference type="EMBL" id="JBHUPG010000001">
    <property type="protein sequence ID" value="MFD2910405.1"/>
    <property type="molecule type" value="Genomic_DNA"/>
</dbReference>
<proteinExistence type="predicted"/>